<dbReference type="InterPro" id="IPR036397">
    <property type="entry name" value="RNaseH_sf"/>
</dbReference>
<gene>
    <name evidence="1" type="ORF">CR513_07625</name>
</gene>
<sequence length="202" mass="23257">MKRDVHRVYERCLTCKMDKSKTSSNGLYTLIPIPTAPSTDISMDFVLGLSRTQNGRDSIFVVVDRFLKMAYLIPFHKSDDAFHVANLFFREVVRLHGLPKSIVFNKDSKFLSHFWKILWDRLDTDRYQTNVLHNMPPLYGWLNQGGKQDVIKNGQRNYIPLTLQDGIWMQPSVPFGLDITIVPCKANPKGLSKAQSMVRPNE</sequence>
<dbReference type="Gene3D" id="3.30.420.10">
    <property type="entry name" value="Ribonuclease H-like superfamily/Ribonuclease H"/>
    <property type="match status" value="1"/>
</dbReference>
<dbReference type="EMBL" id="QJKJ01001328">
    <property type="protein sequence ID" value="RDY08176.1"/>
    <property type="molecule type" value="Genomic_DNA"/>
</dbReference>
<dbReference type="SUPFAM" id="SSF53098">
    <property type="entry name" value="Ribonuclease H-like"/>
    <property type="match status" value="1"/>
</dbReference>
<organism evidence="1 2">
    <name type="scientific">Mucuna pruriens</name>
    <name type="common">Velvet bean</name>
    <name type="synonym">Dolichos pruriens</name>
    <dbReference type="NCBI Taxonomy" id="157652"/>
    <lineage>
        <taxon>Eukaryota</taxon>
        <taxon>Viridiplantae</taxon>
        <taxon>Streptophyta</taxon>
        <taxon>Embryophyta</taxon>
        <taxon>Tracheophyta</taxon>
        <taxon>Spermatophyta</taxon>
        <taxon>Magnoliopsida</taxon>
        <taxon>eudicotyledons</taxon>
        <taxon>Gunneridae</taxon>
        <taxon>Pentapetalae</taxon>
        <taxon>rosids</taxon>
        <taxon>fabids</taxon>
        <taxon>Fabales</taxon>
        <taxon>Fabaceae</taxon>
        <taxon>Papilionoideae</taxon>
        <taxon>50 kb inversion clade</taxon>
        <taxon>NPAAA clade</taxon>
        <taxon>indigoferoid/millettioid clade</taxon>
        <taxon>Phaseoleae</taxon>
        <taxon>Mucuna</taxon>
    </lineage>
</organism>
<name>A0A371HZE9_MUCPR</name>
<dbReference type="AlphaFoldDB" id="A0A371HZE9"/>
<dbReference type="GO" id="GO:0003676">
    <property type="term" value="F:nucleic acid binding"/>
    <property type="evidence" value="ECO:0007669"/>
    <property type="project" value="InterPro"/>
</dbReference>
<evidence type="ECO:0008006" key="3">
    <source>
        <dbReference type="Google" id="ProtNLM"/>
    </source>
</evidence>
<dbReference type="STRING" id="157652.A0A371HZE9"/>
<protein>
    <recommendedName>
        <fullName evidence="3">Integrase catalytic domain-containing protein</fullName>
    </recommendedName>
</protein>
<dbReference type="PANTHER" id="PTHR35046">
    <property type="entry name" value="ZINC KNUCKLE (CCHC-TYPE) FAMILY PROTEIN"/>
    <property type="match status" value="1"/>
</dbReference>
<feature type="non-terminal residue" evidence="1">
    <location>
        <position position="1"/>
    </location>
</feature>
<keyword evidence="2" id="KW-1185">Reference proteome</keyword>
<dbReference type="InterPro" id="IPR012337">
    <property type="entry name" value="RNaseH-like_sf"/>
</dbReference>
<reference evidence="1" key="1">
    <citation type="submission" date="2018-05" db="EMBL/GenBank/DDBJ databases">
        <title>Draft genome of Mucuna pruriens seed.</title>
        <authorList>
            <person name="Nnadi N.E."/>
            <person name="Vos R."/>
            <person name="Hasami M.H."/>
            <person name="Devisetty U.K."/>
            <person name="Aguiy J.C."/>
        </authorList>
    </citation>
    <scope>NUCLEOTIDE SEQUENCE [LARGE SCALE GENOMIC DNA]</scope>
    <source>
        <tissue evidence="1">Seed</tissue>
    </source>
</reference>
<evidence type="ECO:0000313" key="2">
    <source>
        <dbReference type="Proteomes" id="UP000257109"/>
    </source>
</evidence>
<comment type="caution">
    <text evidence="1">The sequence shown here is derived from an EMBL/GenBank/DDBJ whole genome shotgun (WGS) entry which is preliminary data.</text>
</comment>
<dbReference type="Proteomes" id="UP000257109">
    <property type="component" value="Unassembled WGS sequence"/>
</dbReference>
<accession>A0A371HZE9</accession>
<dbReference type="PANTHER" id="PTHR35046:SF9">
    <property type="entry name" value="RNA-DIRECTED DNA POLYMERASE"/>
    <property type="match status" value="1"/>
</dbReference>
<proteinExistence type="predicted"/>
<evidence type="ECO:0000313" key="1">
    <source>
        <dbReference type="EMBL" id="RDY08176.1"/>
    </source>
</evidence>